<dbReference type="Proteomes" id="UP000240542">
    <property type="component" value="Unassembled WGS sequence"/>
</dbReference>
<proteinExistence type="predicted"/>
<dbReference type="InterPro" id="IPR036259">
    <property type="entry name" value="MFS_trans_sf"/>
</dbReference>
<feature type="transmembrane region" description="Helical" evidence="5">
    <location>
        <begin position="370"/>
        <end position="391"/>
    </location>
</feature>
<protein>
    <submittedName>
        <fullName evidence="7">Putative MFS family arabinose efflux permease</fullName>
    </submittedName>
</protein>
<dbReference type="Pfam" id="PF07690">
    <property type="entry name" value="MFS_1"/>
    <property type="match status" value="1"/>
</dbReference>
<dbReference type="AlphaFoldDB" id="A0A2P8DUC7"/>
<feature type="transmembrane region" description="Helical" evidence="5">
    <location>
        <begin position="14"/>
        <end position="40"/>
    </location>
</feature>
<sequence length="410" mass="41294">MLRSYRRIFEVPDLLPILIWSMLARLHLPGMPIALTFLVADWTGSYGLAGIAVGALTLGNAIAGPLRGRMADRGATDRIMVLCGLVFASGLTVIALLPAALWWASVPLALATGLFQPPAGQVARALWPRLTTGSVRQTMYATESTVQELLFVVGPLLAAAMVAVSGGRVAVLVLAGVSLSSSIAFALVLRRTGHAGAVVPEGGPQSGPRRSLLRSRSLILLFALMLLLVAGLGAVDLVIVAWGRELGSPGVTGGLAAIWALGSAVGGFVAGALTRPPRLARRAAAAALGVAVLVPLLPPFTSLSPWLISPVLFAAGLAIAPTLAAATSLIGEIAPEERRAEAFGWLNTAVATGLAGSAPVAGWLLDVAGVAAGVGAAAVAMALAAVLSLLVPGPPGAAGAAAAPEPDRAA</sequence>
<accession>A0A2P8DUC7</accession>
<dbReference type="OrthoDB" id="9180256at2"/>
<name>A0A2P8DUC7_9ACTN</name>
<feature type="transmembrane region" description="Helical" evidence="5">
    <location>
        <begin position="79"/>
        <end position="102"/>
    </location>
</feature>
<dbReference type="EMBL" id="PYGA01000001">
    <property type="protein sequence ID" value="PSL00821.1"/>
    <property type="molecule type" value="Genomic_DNA"/>
</dbReference>
<comment type="subcellular location">
    <subcellularLocation>
        <location evidence="1">Cell membrane</location>
        <topology evidence="1">Multi-pass membrane protein</topology>
    </subcellularLocation>
</comment>
<keyword evidence="8" id="KW-1185">Reference proteome</keyword>
<dbReference type="SUPFAM" id="SSF103473">
    <property type="entry name" value="MFS general substrate transporter"/>
    <property type="match status" value="1"/>
</dbReference>
<feature type="transmembrane region" description="Helical" evidence="5">
    <location>
        <begin position="170"/>
        <end position="189"/>
    </location>
</feature>
<gene>
    <name evidence="7" type="ORF">CLV63_101299</name>
</gene>
<dbReference type="RefSeq" id="WP_106580999.1">
    <property type="nucleotide sequence ID" value="NZ_PYGA01000001.1"/>
</dbReference>
<keyword evidence="4 5" id="KW-0472">Membrane</keyword>
<feature type="transmembrane region" description="Helical" evidence="5">
    <location>
        <begin position="307"/>
        <end position="330"/>
    </location>
</feature>
<dbReference type="Gene3D" id="1.20.1250.20">
    <property type="entry name" value="MFS general substrate transporter like domains"/>
    <property type="match status" value="1"/>
</dbReference>
<feature type="transmembrane region" description="Helical" evidence="5">
    <location>
        <begin position="342"/>
        <end position="364"/>
    </location>
</feature>
<comment type="caution">
    <text evidence="7">The sequence shown here is derived from an EMBL/GenBank/DDBJ whole genome shotgun (WGS) entry which is preliminary data.</text>
</comment>
<keyword evidence="3 5" id="KW-1133">Transmembrane helix</keyword>
<feature type="transmembrane region" description="Helical" evidence="5">
    <location>
        <begin position="283"/>
        <end position="301"/>
    </location>
</feature>
<organism evidence="7 8">
    <name type="scientific">Murinocardiopsis flavida</name>
    <dbReference type="NCBI Taxonomy" id="645275"/>
    <lineage>
        <taxon>Bacteria</taxon>
        <taxon>Bacillati</taxon>
        <taxon>Actinomycetota</taxon>
        <taxon>Actinomycetes</taxon>
        <taxon>Streptosporangiales</taxon>
        <taxon>Nocardiopsidaceae</taxon>
        <taxon>Murinocardiopsis</taxon>
    </lineage>
</organism>
<evidence type="ECO:0000256" key="3">
    <source>
        <dbReference type="ARBA" id="ARBA00022989"/>
    </source>
</evidence>
<feature type="transmembrane region" description="Helical" evidence="5">
    <location>
        <begin position="218"/>
        <end position="242"/>
    </location>
</feature>
<dbReference type="InterPro" id="IPR011701">
    <property type="entry name" value="MFS"/>
</dbReference>
<dbReference type="GO" id="GO:0005886">
    <property type="term" value="C:plasma membrane"/>
    <property type="evidence" value="ECO:0007669"/>
    <property type="project" value="UniProtKB-SubCell"/>
</dbReference>
<evidence type="ECO:0000256" key="1">
    <source>
        <dbReference type="ARBA" id="ARBA00004651"/>
    </source>
</evidence>
<feature type="transmembrane region" description="Helical" evidence="5">
    <location>
        <begin position="254"/>
        <end position="274"/>
    </location>
</feature>
<reference evidence="7 8" key="1">
    <citation type="submission" date="2018-03" db="EMBL/GenBank/DDBJ databases">
        <title>Genomic Encyclopedia of Archaeal and Bacterial Type Strains, Phase II (KMG-II): from individual species to whole genera.</title>
        <authorList>
            <person name="Goeker M."/>
        </authorList>
    </citation>
    <scope>NUCLEOTIDE SEQUENCE [LARGE SCALE GENOMIC DNA]</scope>
    <source>
        <strain evidence="7 8">DSM 45312</strain>
    </source>
</reference>
<evidence type="ECO:0000313" key="7">
    <source>
        <dbReference type="EMBL" id="PSL00821.1"/>
    </source>
</evidence>
<evidence type="ECO:0000259" key="6">
    <source>
        <dbReference type="PROSITE" id="PS50850"/>
    </source>
</evidence>
<dbReference type="InterPro" id="IPR020846">
    <property type="entry name" value="MFS_dom"/>
</dbReference>
<evidence type="ECO:0000256" key="4">
    <source>
        <dbReference type="ARBA" id="ARBA00023136"/>
    </source>
</evidence>
<dbReference type="PANTHER" id="PTHR23542:SF1">
    <property type="entry name" value="MAJOR FACILITATOR SUPERFAMILY (MFS) PROFILE DOMAIN-CONTAINING PROTEIN"/>
    <property type="match status" value="1"/>
</dbReference>
<evidence type="ECO:0000256" key="5">
    <source>
        <dbReference type="SAM" id="Phobius"/>
    </source>
</evidence>
<dbReference type="PROSITE" id="PS50850">
    <property type="entry name" value="MFS"/>
    <property type="match status" value="1"/>
</dbReference>
<evidence type="ECO:0000313" key="8">
    <source>
        <dbReference type="Proteomes" id="UP000240542"/>
    </source>
</evidence>
<evidence type="ECO:0000256" key="2">
    <source>
        <dbReference type="ARBA" id="ARBA00022692"/>
    </source>
</evidence>
<keyword evidence="2 5" id="KW-0812">Transmembrane</keyword>
<feature type="domain" description="Major facilitator superfamily (MFS) profile" evidence="6">
    <location>
        <begin position="217"/>
        <end position="410"/>
    </location>
</feature>
<dbReference type="GO" id="GO:0022857">
    <property type="term" value="F:transmembrane transporter activity"/>
    <property type="evidence" value="ECO:0007669"/>
    <property type="project" value="InterPro"/>
</dbReference>
<dbReference type="PANTHER" id="PTHR23542">
    <property type="match status" value="1"/>
</dbReference>
<feature type="transmembrane region" description="Helical" evidence="5">
    <location>
        <begin position="46"/>
        <end position="67"/>
    </location>
</feature>